<dbReference type="RefSeq" id="WP_160736331.1">
    <property type="nucleotide sequence ID" value="NZ_WTYT01000003.1"/>
</dbReference>
<dbReference type="AlphaFoldDB" id="A0A6I4T674"/>
<keyword evidence="1" id="KW-0472">Membrane</keyword>
<organism evidence="2 3">
    <name type="scientific">Altericroceibacterium endophyticum</name>
    <dbReference type="NCBI Taxonomy" id="1808508"/>
    <lineage>
        <taxon>Bacteria</taxon>
        <taxon>Pseudomonadati</taxon>
        <taxon>Pseudomonadota</taxon>
        <taxon>Alphaproteobacteria</taxon>
        <taxon>Sphingomonadales</taxon>
        <taxon>Erythrobacteraceae</taxon>
        <taxon>Altericroceibacterium</taxon>
    </lineage>
</organism>
<keyword evidence="1" id="KW-0812">Transmembrane</keyword>
<dbReference type="OrthoDB" id="8481406at2"/>
<feature type="transmembrane region" description="Helical" evidence="1">
    <location>
        <begin position="60"/>
        <end position="78"/>
    </location>
</feature>
<name>A0A6I4T674_9SPHN</name>
<accession>A0A6I4T674</accession>
<comment type="caution">
    <text evidence="2">The sequence shown here is derived from an EMBL/GenBank/DDBJ whole genome shotgun (WGS) entry which is preliminary data.</text>
</comment>
<feature type="transmembrane region" description="Helical" evidence="1">
    <location>
        <begin position="143"/>
        <end position="162"/>
    </location>
</feature>
<reference evidence="2 3" key="1">
    <citation type="submission" date="2019-12" db="EMBL/GenBank/DDBJ databases">
        <title>Genomic-based taxomic classification of the family Erythrobacteraceae.</title>
        <authorList>
            <person name="Xu L."/>
        </authorList>
    </citation>
    <scope>NUCLEOTIDE SEQUENCE [LARGE SCALE GENOMIC DNA]</scope>
    <source>
        <strain evidence="2 3">LMG 29518</strain>
    </source>
</reference>
<gene>
    <name evidence="2" type="ORF">GRI91_09145</name>
</gene>
<proteinExistence type="predicted"/>
<feature type="transmembrane region" description="Helical" evidence="1">
    <location>
        <begin position="113"/>
        <end position="137"/>
    </location>
</feature>
<sequence length="191" mass="20520">MNEQIAGVLGIAVCLASVLMLRRAWRDAGLRRKLWAAGGWLVLIPASILIALWWGVVVGLAVMLLTFSLCAMTVVKVGEERRPARPAKSRIREEMGLDPDERRRSRWRGWARGAAAILLTAITANAIGAAAAGIAPGAQSDRFATGVVIVPLLWACLIIWMLSDRVMLRPVLSMTAASAIAGAVIAWTLLS</sequence>
<feature type="transmembrane region" description="Helical" evidence="1">
    <location>
        <begin position="34"/>
        <end position="54"/>
    </location>
</feature>
<evidence type="ECO:0000313" key="3">
    <source>
        <dbReference type="Proteomes" id="UP000438476"/>
    </source>
</evidence>
<dbReference type="Proteomes" id="UP000438476">
    <property type="component" value="Unassembled WGS sequence"/>
</dbReference>
<feature type="transmembrane region" description="Helical" evidence="1">
    <location>
        <begin position="6"/>
        <end position="22"/>
    </location>
</feature>
<keyword evidence="1" id="KW-1133">Transmembrane helix</keyword>
<protein>
    <submittedName>
        <fullName evidence="2">Uncharacterized protein</fullName>
    </submittedName>
</protein>
<keyword evidence="3" id="KW-1185">Reference proteome</keyword>
<dbReference type="EMBL" id="WTYT01000003">
    <property type="protein sequence ID" value="MXO65919.1"/>
    <property type="molecule type" value="Genomic_DNA"/>
</dbReference>
<feature type="transmembrane region" description="Helical" evidence="1">
    <location>
        <begin position="171"/>
        <end position="190"/>
    </location>
</feature>
<evidence type="ECO:0000313" key="2">
    <source>
        <dbReference type="EMBL" id="MXO65919.1"/>
    </source>
</evidence>
<evidence type="ECO:0000256" key="1">
    <source>
        <dbReference type="SAM" id="Phobius"/>
    </source>
</evidence>